<sequence length="157" mass="17613">MDNEGQMHIDYLIGISIFLMGIVFVFTYTTGLFTPFQSNSDEVTLIADRISTNIIEQNMSAGDPLTTNLLNGTKVDDFFNNSNSNYEGVINYYGMNSSYLRYEFNITLQNITAGTLDYSTGKPLPMQGNIGQTKRIVLVRNQNTGDEVRAILAVRVW</sequence>
<evidence type="ECO:0000313" key="2">
    <source>
        <dbReference type="EMBL" id="QLC51153.1"/>
    </source>
</evidence>
<dbReference type="EMBL" id="CP058215">
    <property type="protein sequence ID" value="QLC51153.1"/>
    <property type="molecule type" value="Genomic_DNA"/>
</dbReference>
<dbReference type="AlphaFoldDB" id="A0A7D5E814"/>
<dbReference type="InterPro" id="IPR056613">
    <property type="entry name" value="DUF7287"/>
</dbReference>
<evidence type="ECO:0000256" key="1">
    <source>
        <dbReference type="SAM" id="Phobius"/>
    </source>
</evidence>
<keyword evidence="1" id="KW-0812">Transmembrane</keyword>
<name>A0A7D5E814_9EURY</name>
<dbReference type="Proteomes" id="UP000509594">
    <property type="component" value="Chromosome"/>
</dbReference>
<protein>
    <submittedName>
        <fullName evidence="2">Uncharacterized protein</fullName>
    </submittedName>
</protein>
<gene>
    <name evidence="2" type="ORF">HWN40_00050</name>
</gene>
<evidence type="ECO:0000313" key="3">
    <source>
        <dbReference type="Proteomes" id="UP000509594"/>
    </source>
</evidence>
<keyword evidence="3" id="KW-1185">Reference proteome</keyword>
<proteinExistence type="predicted"/>
<dbReference type="KEGG" id="mzi:HWN40_00050"/>
<reference evidence="2 3" key="1">
    <citation type="submission" date="2020-06" db="EMBL/GenBank/DDBJ databases">
        <title>Methanolobus halotolerans sp. nov., isolated from a saline lake Tus in Siberia.</title>
        <authorList>
            <person name="Shen Y."/>
            <person name="Chen S.-C."/>
            <person name="Lai M.-C."/>
            <person name="Huang H.-H."/>
            <person name="Chiu H.-H."/>
            <person name="Tang S.-L."/>
            <person name="Rogozin D.Y."/>
            <person name="Degermendzhy A.G."/>
        </authorList>
    </citation>
    <scope>NUCLEOTIDE SEQUENCE [LARGE SCALE GENOMIC DNA]</scope>
    <source>
        <strain evidence="2 3">DSM 21339</strain>
    </source>
</reference>
<keyword evidence="1" id="KW-0472">Membrane</keyword>
<accession>A0A7D5E814</accession>
<feature type="transmembrane region" description="Helical" evidence="1">
    <location>
        <begin position="12"/>
        <end position="33"/>
    </location>
</feature>
<keyword evidence="1" id="KW-1133">Transmembrane helix</keyword>
<dbReference type="Pfam" id="PF23958">
    <property type="entry name" value="DUF7287"/>
    <property type="match status" value="1"/>
</dbReference>
<dbReference type="OrthoDB" id="125215at2157"/>
<organism evidence="2 3">
    <name type="scientific">Methanolobus zinderi</name>
    <dbReference type="NCBI Taxonomy" id="536044"/>
    <lineage>
        <taxon>Archaea</taxon>
        <taxon>Methanobacteriati</taxon>
        <taxon>Methanobacteriota</taxon>
        <taxon>Stenosarchaea group</taxon>
        <taxon>Methanomicrobia</taxon>
        <taxon>Methanosarcinales</taxon>
        <taxon>Methanosarcinaceae</taxon>
        <taxon>Methanolobus</taxon>
    </lineage>
</organism>